<feature type="non-terminal residue" evidence="3">
    <location>
        <position position="1"/>
    </location>
</feature>
<feature type="transmembrane region" description="Helical" evidence="2">
    <location>
        <begin position="12"/>
        <end position="32"/>
    </location>
</feature>
<evidence type="ECO:0000256" key="2">
    <source>
        <dbReference type="SAM" id="Phobius"/>
    </source>
</evidence>
<keyword evidence="2" id="KW-1133">Transmembrane helix</keyword>
<feature type="compositionally biased region" description="Acidic residues" evidence="1">
    <location>
        <begin position="283"/>
        <end position="297"/>
    </location>
</feature>
<dbReference type="AlphaFoldDB" id="A0A6S6SNX0"/>
<evidence type="ECO:0000256" key="1">
    <source>
        <dbReference type="SAM" id="MobiDB-lite"/>
    </source>
</evidence>
<proteinExistence type="predicted"/>
<dbReference type="EMBL" id="CACVAW010000025">
    <property type="protein sequence ID" value="CAA6807147.1"/>
    <property type="molecule type" value="Genomic_DNA"/>
</dbReference>
<organism evidence="3">
    <name type="scientific">uncultured Campylobacterales bacterium</name>
    <dbReference type="NCBI Taxonomy" id="352960"/>
    <lineage>
        <taxon>Bacteria</taxon>
        <taxon>Pseudomonadati</taxon>
        <taxon>Campylobacterota</taxon>
        <taxon>Epsilonproteobacteria</taxon>
        <taxon>Campylobacterales</taxon>
        <taxon>environmental samples</taxon>
    </lineage>
</organism>
<protein>
    <submittedName>
        <fullName evidence="3">Uncharacterized protein</fullName>
    </submittedName>
</protein>
<accession>A0A6S6SNX0</accession>
<reference evidence="3" key="1">
    <citation type="submission" date="2020-01" db="EMBL/GenBank/DDBJ databases">
        <authorList>
            <person name="Meier V. D."/>
            <person name="Meier V D."/>
        </authorList>
    </citation>
    <scope>NUCLEOTIDE SEQUENCE</scope>
    <source>
        <strain evidence="3">HLG_WM_MAG_12</strain>
    </source>
</reference>
<sequence>TALVSHRIIKKTILHLFTLLFSLITILTNSHFSLSFVQSSQLDKSKMEPYTQFLAEFMHESGLPVAHTMKIGDNYFSQEKNLDKLPFVSMSENDRKLASHLAFSDLVMKDGDQSFKSSSQSFNEEGMHRPHNVIIEQKKSKDGTMLGKHNLYDFDMADPLDTQDVSEAVQNRSENEFGEHGSLITYTLGVNDNRSYFLSRLDDAQNIILSGLASSMAKKFIDPEEYSKQESRELLDTLSSNIEEAKAFDPQNIKLSEYGGYSQFLSYTQDGSDGSGFTKIDDIDNDLGFDDYRDEDI</sequence>
<keyword evidence="2" id="KW-0472">Membrane</keyword>
<name>A0A6S6SNX0_9BACT</name>
<feature type="region of interest" description="Disordered" evidence="1">
    <location>
        <begin position="273"/>
        <end position="297"/>
    </location>
</feature>
<keyword evidence="2" id="KW-0812">Transmembrane</keyword>
<evidence type="ECO:0000313" key="3">
    <source>
        <dbReference type="EMBL" id="CAA6807147.1"/>
    </source>
</evidence>
<gene>
    <name evidence="3" type="ORF">HELGO_WM36540</name>
</gene>